<dbReference type="GO" id="GO:0008094">
    <property type="term" value="F:ATP-dependent activity, acting on DNA"/>
    <property type="evidence" value="ECO:0007669"/>
    <property type="project" value="TreeGrafter"/>
</dbReference>
<feature type="compositionally biased region" description="Basic and acidic residues" evidence="11">
    <location>
        <begin position="794"/>
        <end position="805"/>
    </location>
</feature>
<evidence type="ECO:0000256" key="11">
    <source>
        <dbReference type="SAM" id="MobiDB-lite"/>
    </source>
</evidence>
<evidence type="ECO:0000256" key="2">
    <source>
        <dbReference type="ARBA" id="ARBA00022723"/>
    </source>
</evidence>
<feature type="compositionally biased region" description="Basic residues" evidence="11">
    <location>
        <begin position="897"/>
        <end position="922"/>
    </location>
</feature>
<sequence>MATVIPDEIESLLAKKSSKRLSVVEDCQYDPEKKLFIPDKFISKLDKATRGRLVSVTIICGKAPTGQSKCRVCGGVIGKGEIRIGFPIKDQRGDWGLIAGWLHVKCSGKIVRSTGWAPDTTVEELQLPNIIHGWADLDDEQRAKATAELSTHTEEEELDTAEAAKRLDELVKRKLVERYKAPPELLLPLLPFQEEGLAWMCHQEESDCRGGILADEMGMGKTIQAVALLLKNKLEKDLTIDKPQGATLVVSPLAAVLQWKNEIERFTKAESLNVLIYHGQQRECLFDELQKVDVVITTYQTVEYDYRKIMNKHKVECQYCGKLYLPDKLISHQRYFCGPEAERTQKQKLQEKAKKAAAKKAMRTLDITKGDEGDGEGEGEGDGVEMEVGEPKKKAPRRKAKAEPKKKSTAVPTPSNVYRELMQKANRQDDMLLGWGAPRGAFGRRGGPSKTADGTPIDPDGDVQMQDVPHSNEQSSKNHDNHHSGGDGGIAQPAGVPAKSAAEANGDAGEQNGAGAARKRGATSGGAGGVGASGGGGSVRGKKARVEGDGDAEGADGEGQGENDEMNGVDRDGAEPSSSSAAAAAAAAASSSADDCIIVDEAHAGRGSRGNGASSSSGRFAYPSALSQLLSMGFAEDTAKIALQETKGHVDRATALLLGDTDAARADEDDEVWGDGEGLLADLAASLEQGRPAVMVVERKAVAKAGAGKLKKYLSLLHADTTGSKEQLRDRLYDLLFAGEEGGRATVPITLPPPRAPPQLDHSISKSGLAKLKVGEMKERLKQYGLPRSGTKPELLRRLERHLFPDSKPSNGGDEAASSSKAERVKKEKKKGTKGSATAPGSCGSGASSGRPKKAVNYLQGEEDDDDDFDEDRDDDGDLKVTSKKKKRAAKGGASKKGGKVSMKGKKGGKVSMKGKKGRSKKCCKDDDSDSSGSEFVPDDDSDEDDDQQQGQDGDAAAGEVDDDDMPIGEKASKGNKKKKAKAKPASAKCPSGESGKSSGKGGGGRLKKRGRDNDDPDEDEDNDDDEEAESDLDQSGVSLKDSPLHAILWQRIILDEAHRIKGRTTSTAKAVYGLKSSKSKWCLTGTPLQNRVGELYSLVRFLKFEPFAYYYCGKKGCDCKSLYFRFNENRYCSKCGCTRMQHFSYFNRRIVNPIKSYGYTGEGRIAMDHLKNEVLDKILLRRTKQERAEDVKLPPMTVKIRRDPLTKEEKDFYESLFMQTKTKFDAFVDKGTLLHNYAHIFDLLSRLRQAVDHPYLIVHGPLSNSLDAPLPSSSRATNMDICGLCQENVLLEERVVSKCHHSFHRACVEEYINSAPTDQEGETLGCPVCYVPLTVDLQSTVATPRVSPSDDGIEDPPAPAAAAAAAAASASASASAASGAANKGKGKRRGRGGEDDCDEDGEDTAKLEAQIREAVAKQAVKNVRAEQSGGANTSSSSNSKRGIMSRIDVNEFKSSTKIEALVQELEAMDKRDPEAKAIVFSQYTAMLDLIEWRLKKGSAFNCAKLVGSMSLVSRSNVLYAFNNDPSLRVVLISLKAGGEGLNLQVANHVFLMDPWWNPAAEMQAIQRCHRIGQLKEVIAIRFICKDTVEEKILELQEKKQLVFDGTVGANEGSLAKLTADDLAFLFRS</sequence>
<dbReference type="SMART" id="SM00165">
    <property type="entry name" value="UBA"/>
    <property type="match status" value="1"/>
</dbReference>
<dbReference type="InterPro" id="IPR015940">
    <property type="entry name" value="UBA"/>
</dbReference>
<dbReference type="PROSITE" id="PS50030">
    <property type="entry name" value="UBA"/>
    <property type="match status" value="1"/>
</dbReference>
<feature type="region of interest" description="Disordered" evidence="11">
    <location>
        <begin position="1422"/>
        <end position="1443"/>
    </location>
</feature>
<dbReference type="InterPro" id="IPR013083">
    <property type="entry name" value="Znf_RING/FYVE/PHD"/>
</dbReference>
<dbReference type="Pfam" id="PF00271">
    <property type="entry name" value="Helicase_C"/>
    <property type="match status" value="1"/>
</dbReference>
<feature type="compositionally biased region" description="Low complexity" evidence="11">
    <location>
        <begin position="577"/>
        <end position="593"/>
    </location>
</feature>
<dbReference type="GO" id="GO:0005634">
    <property type="term" value="C:nucleus"/>
    <property type="evidence" value="ECO:0007669"/>
    <property type="project" value="UniProtKB-SubCell"/>
</dbReference>
<keyword evidence="4 10" id="KW-0863">Zinc-finger</keyword>
<dbReference type="PROSITE" id="PS50064">
    <property type="entry name" value="ZF_PARP_2"/>
    <property type="match status" value="1"/>
</dbReference>
<dbReference type="InterPro" id="IPR049730">
    <property type="entry name" value="SNF2/RAD54-like_C"/>
</dbReference>
<dbReference type="SMART" id="SM00513">
    <property type="entry name" value="SAP"/>
    <property type="match status" value="2"/>
</dbReference>
<evidence type="ECO:0000259" key="17">
    <source>
        <dbReference type="PROSITE" id="PS51194"/>
    </source>
</evidence>
<dbReference type="GO" id="GO:0008270">
    <property type="term" value="F:zinc ion binding"/>
    <property type="evidence" value="ECO:0007669"/>
    <property type="project" value="UniProtKB-KW"/>
</dbReference>
<dbReference type="SUPFAM" id="SSF57716">
    <property type="entry name" value="Glucocorticoid receptor-like (DNA-binding domain)"/>
    <property type="match status" value="1"/>
</dbReference>
<feature type="compositionally biased region" description="Gly residues" evidence="11">
    <location>
        <begin position="523"/>
        <end position="539"/>
    </location>
</feature>
<evidence type="ECO:0000259" key="13">
    <source>
        <dbReference type="PROSITE" id="PS50064"/>
    </source>
</evidence>
<evidence type="ECO:0000256" key="8">
    <source>
        <dbReference type="ARBA" id="ARBA00022840"/>
    </source>
</evidence>
<dbReference type="SMART" id="SM01336">
    <property type="entry name" value="zf-PARP"/>
    <property type="match status" value="1"/>
</dbReference>
<dbReference type="CDD" id="cd18793">
    <property type="entry name" value="SF2_C_SNF"/>
    <property type="match status" value="1"/>
</dbReference>
<feature type="compositionally biased region" description="Low complexity" evidence="11">
    <location>
        <begin position="984"/>
        <end position="998"/>
    </location>
</feature>
<dbReference type="InterPro" id="IPR001650">
    <property type="entry name" value="Helicase_C-like"/>
</dbReference>
<dbReference type="OrthoDB" id="448448at2759"/>
<dbReference type="Pfam" id="PF22562">
    <property type="entry name" value="UBA_7"/>
    <property type="match status" value="1"/>
</dbReference>
<keyword evidence="7" id="KW-0862">Zinc</keyword>
<keyword evidence="5" id="KW-0378">Hydrolase</keyword>
<feature type="compositionally biased region" description="Basic residues" evidence="11">
    <location>
        <begin position="974"/>
        <end position="983"/>
    </location>
</feature>
<dbReference type="FunCoup" id="A0A0G4EZB1">
    <property type="interactions" value="363"/>
</dbReference>
<dbReference type="SUPFAM" id="SSF52540">
    <property type="entry name" value="P-loop containing nucleoside triphosphate hydrolases"/>
    <property type="match status" value="3"/>
</dbReference>
<feature type="domain" description="PARP-type" evidence="13">
    <location>
        <begin position="63"/>
        <end position="153"/>
    </location>
</feature>
<feature type="region of interest" description="Disordered" evidence="11">
    <location>
        <begin position="348"/>
        <end position="593"/>
    </location>
</feature>
<feature type="domain" description="Helicase C-terminal" evidence="17">
    <location>
        <begin position="1458"/>
        <end position="1619"/>
    </location>
</feature>
<evidence type="ECO:0000259" key="15">
    <source>
        <dbReference type="PROSITE" id="PS50800"/>
    </source>
</evidence>
<dbReference type="GO" id="GO:0016787">
    <property type="term" value="F:hydrolase activity"/>
    <property type="evidence" value="ECO:0007669"/>
    <property type="project" value="UniProtKB-KW"/>
</dbReference>
<dbReference type="STRING" id="1169540.A0A0G4EZB1"/>
<evidence type="ECO:0000256" key="10">
    <source>
        <dbReference type="PROSITE-ProRule" id="PRU00175"/>
    </source>
</evidence>
<dbReference type="InParanoid" id="A0A0G4EZB1"/>
<evidence type="ECO:0000256" key="1">
    <source>
        <dbReference type="ARBA" id="ARBA00004123"/>
    </source>
</evidence>
<dbReference type="PROSITE" id="PS50800">
    <property type="entry name" value="SAP"/>
    <property type="match status" value="1"/>
</dbReference>
<dbReference type="InterPro" id="IPR003034">
    <property type="entry name" value="SAP_dom"/>
</dbReference>
<dbReference type="CDD" id="cd18008">
    <property type="entry name" value="DEXDc_SHPRH-like"/>
    <property type="match status" value="1"/>
</dbReference>
<dbReference type="PROSITE" id="PS50089">
    <property type="entry name" value="ZF_RING_2"/>
    <property type="match status" value="1"/>
</dbReference>
<feature type="region of interest" description="Disordered" evidence="11">
    <location>
        <begin position="1374"/>
        <end position="1404"/>
    </location>
</feature>
<keyword evidence="3" id="KW-0547">Nucleotide-binding</keyword>
<comment type="subcellular location">
    <subcellularLocation>
        <location evidence="1">Nucleus</location>
    </subcellularLocation>
</comment>
<evidence type="ECO:0000259" key="12">
    <source>
        <dbReference type="PROSITE" id="PS50030"/>
    </source>
</evidence>
<name>A0A0G4EZB1_VITBC</name>
<dbReference type="Gene3D" id="3.40.50.10810">
    <property type="entry name" value="Tandem AAA-ATPase domain"/>
    <property type="match status" value="2"/>
</dbReference>
<dbReference type="SUPFAM" id="SSF46934">
    <property type="entry name" value="UBA-like"/>
    <property type="match status" value="1"/>
</dbReference>
<dbReference type="InterPro" id="IPR027417">
    <property type="entry name" value="P-loop_NTPase"/>
</dbReference>
<feature type="domain" description="RING-type" evidence="14">
    <location>
        <begin position="1283"/>
        <end position="1330"/>
    </location>
</feature>
<proteinExistence type="predicted"/>
<keyword evidence="19" id="KW-1185">Reference proteome</keyword>
<feature type="compositionally biased region" description="Low complexity" evidence="11">
    <location>
        <begin position="834"/>
        <end position="850"/>
    </location>
</feature>
<feature type="compositionally biased region" description="Low complexity" evidence="11">
    <location>
        <begin position="1429"/>
        <end position="1440"/>
    </location>
</feature>
<evidence type="ECO:0000313" key="18">
    <source>
        <dbReference type="EMBL" id="CEM04117.1"/>
    </source>
</evidence>
<feature type="compositionally biased region" description="Acidic residues" evidence="11">
    <location>
        <begin position="1015"/>
        <end position="1033"/>
    </location>
</feature>
<evidence type="ECO:0000256" key="6">
    <source>
        <dbReference type="ARBA" id="ARBA00022806"/>
    </source>
</evidence>
<dbReference type="InterPro" id="IPR001510">
    <property type="entry name" value="Znf_PARP"/>
</dbReference>
<feature type="domain" description="Helicase ATP-binding" evidence="16">
    <location>
        <begin position="1050"/>
        <end position="1106"/>
    </location>
</feature>
<dbReference type="Gene3D" id="3.30.40.10">
    <property type="entry name" value="Zinc/RING finger domain, C3HC4 (zinc finger)"/>
    <property type="match status" value="1"/>
</dbReference>
<evidence type="ECO:0000256" key="7">
    <source>
        <dbReference type="ARBA" id="ARBA00022833"/>
    </source>
</evidence>
<evidence type="ECO:0000259" key="14">
    <source>
        <dbReference type="PROSITE" id="PS50089"/>
    </source>
</evidence>
<dbReference type="PROSITE" id="PS51194">
    <property type="entry name" value="HELICASE_CTER"/>
    <property type="match status" value="1"/>
</dbReference>
<dbReference type="PANTHER" id="PTHR45626">
    <property type="entry name" value="TRANSCRIPTION TERMINATION FACTOR 2-RELATED"/>
    <property type="match status" value="1"/>
</dbReference>
<evidence type="ECO:0000313" key="19">
    <source>
        <dbReference type="Proteomes" id="UP000041254"/>
    </source>
</evidence>
<protein>
    <submittedName>
        <fullName evidence="18">Uncharacterized protein</fullName>
    </submittedName>
</protein>
<feature type="compositionally biased region" description="Basic and acidic residues" evidence="11">
    <location>
        <begin position="773"/>
        <end position="782"/>
    </location>
</feature>
<organism evidence="18 19">
    <name type="scientific">Vitrella brassicaformis (strain CCMP3155)</name>
    <dbReference type="NCBI Taxonomy" id="1169540"/>
    <lineage>
        <taxon>Eukaryota</taxon>
        <taxon>Sar</taxon>
        <taxon>Alveolata</taxon>
        <taxon>Colpodellida</taxon>
        <taxon>Vitrellaceae</taxon>
        <taxon>Vitrella</taxon>
    </lineage>
</organism>
<feature type="compositionally biased region" description="Acidic residues" evidence="11">
    <location>
        <begin position="861"/>
        <end position="877"/>
    </location>
</feature>
<evidence type="ECO:0000259" key="16">
    <source>
        <dbReference type="PROSITE" id="PS51192"/>
    </source>
</evidence>
<dbReference type="InterPro" id="IPR038718">
    <property type="entry name" value="SNF2-like_sf"/>
</dbReference>
<feature type="region of interest" description="Disordered" evidence="11">
    <location>
        <begin position="744"/>
        <end position="1039"/>
    </location>
</feature>
<keyword evidence="6" id="KW-0347">Helicase</keyword>
<keyword evidence="8" id="KW-0067">ATP-binding</keyword>
<dbReference type="GO" id="GO:0005524">
    <property type="term" value="F:ATP binding"/>
    <property type="evidence" value="ECO:0007669"/>
    <property type="project" value="UniProtKB-KW"/>
</dbReference>
<evidence type="ECO:0000256" key="9">
    <source>
        <dbReference type="ARBA" id="ARBA00023242"/>
    </source>
</evidence>
<dbReference type="PANTHER" id="PTHR45626:SF12">
    <property type="entry name" value="DNA REPAIR PROTEIN RAD16"/>
    <property type="match status" value="1"/>
</dbReference>
<dbReference type="GO" id="GO:0006289">
    <property type="term" value="P:nucleotide-excision repair"/>
    <property type="evidence" value="ECO:0007669"/>
    <property type="project" value="TreeGrafter"/>
</dbReference>
<keyword evidence="9" id="KW-0539">Nucleus</keyword>
<evidence type="ECO:0000256" key="4">
    <source>
        <dbReference type="ARBA" id="ARBA00022771"/>
    </source>
</evidence>
<dbReference type="SMART" id="SM00490">
    <property type="entry name" value="HELICc"/>
    <property type="match status" value="1"/>
</dbReference>
<dbReference type="Proteomes" id="UP000041254">
    <property type="component" value="Unassembled WGS sequence"/>
</dbReference>
<dbReference type="Gene3D" id="1.10.8.10">
    <property type="entry name" value="DNA helicase RuvA subunit, C-terminal domain"/>
    <property type="match status" value="1"/>
</dbReference>
<feature type="compositionally biased region" description="Acidic residues" evidence="11">
    <location>
        <begin position="937"/>
        <end position="948"/>
    </location>
</feature>
<evidence type="ECO:0000256" key="5">
    <source>
        <dbReference type="ARBA" id="ARBA00022801"/>
    </source>
</evidence>
<dbReference type="SMART" id="SM00487">
    <property type="entry name" value="DEXDc"/>
    <property type="match status" value="1"/>
</dbReference>
<dbReference type="InterPro" id="IPR014001">
    <property type="entry name" value="Helicase_ATP-bd"/>
</dbReference>
<dbReference type="InterPro" id="IPR001841">
    <property type="entry name" value="Znf_RING"/>
</dbReference>
<dbReference type="EMBL" id="CDMY01000347">
    <property type="protein sequence ID" value="CEM04117.1"/>
    <property type="molecule type" value="Genomic_DNA"/>
</dbReference>
<reference evidence="18 19" key="1">
    <citation type="submission" date="2014-11" db="EMBL/GenBank/DDBJ databases">
        <authorList>
            <person name="Zhu J."/>
            <person name="Qi W."/>
            <person name="Song R."/>
        </authorList>
    </citation>
    <scope>NUCLEOTIDE SEQUENCE [LARGE SCALE GENOMIC DNA]</scope>
</reference>
<dbReference type="SUPFAM" id="SSF68906">
    <property type="entry name" value="SAP domain"/>
    <property type="match status" value="1"/>
</dbReference>
<gene>
    <name evidence="18" type="ORF">Vbra_8550</name>
</gene>
<dbReference type="Gene3D" id="3.30.1740.10">
    <property type="entry name" value="Zinc finger, PARP-type"/>
    <property type="match status" value="1"/>
</dbReference>
<dbReference type="VEuPathDB" id="CryptoDB:Vbra_8550"/>
<feature type="domain" description="SAP" evidence="15">
    <location>
        <begin position="769"/>
        <end position="803"/>
    </location>
</feature>
<feature type="domain" description="Helicase ATP-binding" evidence="16">
    <location>
        <begin position="202"/>
        <end position="317"/>
    </location>
</feature>
<dbReference type="InterPro" id="IPR036361">
    <property type="entry name" value="SAP_dom_sf"/>
</dbReference>
<feature type="compositionally biased region" description="Low complexity" evidence="11">
    <location>
        <begin position="949"/>
        <end position="959"/>
    </location>
</feature>
<dbReference type="Pfam" id="PF00176">
    <property type="entry name" value="SNF2-rel_dom"/>
    <property type="match status" value="2"/>
</dbReference>
<dbReference type="Pfam" id="PF02037">
    <property type="entry name" value="SAP"/>
    <property type="match status" value="1"/>
</dbReference>
<feature type="domain" description="UBA" evidence="12">
    <location>
        <begin position="620"/>
        <end position="660"/>
    </location>
</feature>
<dbReference type="InterPro" id="IPR036957">
    <property type="entry name" value="Znf_PARP_sf"/>
</dbReference>
<dbReference type="InterPro" id="IPR000330">
    <property type="entry name" value="SNF2_N"/>
</dbReference>
<feature type="compositionally biased region" description="Acidic residues" evidence="11">
    <location>
        <begin position="373"/>
        <end position="388"/>
    </location>
</feature>
<dbReference type="Pfam" id="PF13639">
    <property type="entry name" value="zf-RING_2"/>
    <property type="match status" value="1"/>
</dbReference>
<feature type="compositionally biased region" description="Low complexity" evidence="11">
    <location>
        <begin position="1374"/>
        <end position="1384"/>
    </location>
</feature>
<dbReference type="SMART" id="SM00184">
    <property type="entry name" value="RING"/>
    <property type="match status" value="1"/>
</dbReference>
<dbReference type="SUPFAM" id="SSF57850">
    <property type="entry name" value="RING/U-box"/>
    <property type="match status" value="1"/>
</dbReference>
<dbReference type="GO" id="GO:0004386">
    <property type="term" value="F:helicase activity"/>
    <property type="evidence" value="ECO:0007669"/>
    <property type="project" value="UniProtKB-KW"/>
</dbReference>
<dbReference type="InterPro" id="IPR009060">
    <property type="entry name" value="UBA-like_sf"/>
</dbReference>
<dbReference type="GO" id="GO:0003677">
    <property type="term" value="F:DNA binding"/>
    <property type="evidence" value="ECO:0007669"/>
    <property type="project" value="InterPro"/>
</dbReference>
<dbReference type="Gene3D" id="1.10.720.30">
    <property type="entry name" value="SAP domain"/>
    <property type="match status" value="1"/>
</dbReference>
<dbReference type="OMA" id="DHPYLIL"/>
<dbReference type="PROSITE" id="PS51192">
    <property type="entry name" value="HELICASE_ATP_BIND_1"/>
    <property type="match status" value="2"/>
</dbReference>
<keyword evidence="2" id="KW-0479">Metal-binding</keyword>
<evidence type="ECO:0000256" key="3">
    <source>
        <dbReference type="ARBA" id="ARBA00022741"/>
    </source>
</evidence>
<feature type="compositionally biased region" description="Basic and acidic residues" evidence="11">
    <location>
        <begin position="476"/>
        <end position="485"/>
    </location>
</feature>
<dbReference type="InterPro" id="IPR050628">
    <property type="entry name" value="SNF2_RAD54_helicase_TF"/>
</dbReference>
<accession>A0A0G4EZB1</accession>
<dbReference type="Gene3D" id="3.40.50.300">
    <property type="entry name" value="P-loop containing nucleotide triphosphate hydrolases"/>
    <property type="match status" value="1"/>
</dbReference>
<feature type="compositionally biased region" description="Acidic residues" evidence="11">
    <location>
        <begin position="549"/>
        <end position="567"/>
    </location>
</feature>
<dbReference type="CDD" id="cd14291">
    <property type="entry name" value="UBA1_NUB1_like"/>
    <property type="match status" value="1"/>
</dbReference>